<dbReference type="InterPro" id="IPR049885">
    <property type="entry name" value="MTCL1-3"/>
</dbReference>
<evidence type="ECO:0000313" key="8">
    <source>
        <dbReference type="EMBL" id="KAJ8020871.1"/>
    </source>
</evidence>
<feature type="compositionally biased region" description="Low complexity" evidence="6">
    <location>
        <begin position="2270"/>
        <end position="2285"/>
    </location>
</feature>
<feature type="compositionally biased region" description="Polar residues" evidence="6">
    <location>
        <begin position="2377"/>
        <end position="2412"/>
    </location>
</feature>
<feature type="compositionally biased region" description="Basic and acidic residues" evidence="6">
    <location>
        <begin position="2219"/>
        <end position="2228"/>
    </location>
</feature>
<keyword evidence="3 5" id="KW-0175">Coiled coil</keyword>
<feature type="compositionally biased region" description="Basic and acidic residues" evidence="6">
    <location>
        <begin position="2095"/>
        <end position="2114"/>
    </location>
</feature>
<comment type="caution">
    <text evidence="8">The sequence shown here is derived from an EMBL/GenBank/DDBJ whole genome shotgun (WGS) entry which is preliminary data.</text>
</comment>
<feature type="coiled-coil region" evidence="5">
    <location>
        <begin position="1476"/>
        <end position="1503"/>
    </location>
</feature>
<evidence type="ECO:0000256" key="6">
    <source>
        <dbReference type="SAM" id="MobiDB-lite"/>
    </source>
</evidence>
<feature type="domain" description="SOGA coiled-coil" evidence="7">
    <location>
        <begin position="684"/>
        <end position="741"/>
    </location>
</feature>
<feature type="compositionally biased region" description="Basic and acidic residues" evidence="6">
    <location>
        <begin position="341"/>
        <end position="354"/>
    </location>
</feature>
<dbReference type="Proteomes" id="UP001152320">
    <property type="component" value="Chromosome 22"/>
</dbReference>
<feature type="compositionally biased region" description="Low complexity" evidence="6">
    <location>
        <begin position="1977"/>
        <end position="1998"/>
    </location>
</feature>
<comment type="subcellular location">
    <subcellularLocation>
        <location evidence="1">Membrane</location>
    </subcellularLocation>
</comment>
<feature type="region of interest" description="Disordered" evidence="6">
    <location>
        <begin position="341"/>
        <end position="366"/>
    </location>
</feature>
<proteinExistence type="predicted"/>
<dbReference type="OrthoDB" id="10036174at2759"/>
<evidence type="ECO:0000256" key="2">
    <source>
        <dbReference type="ARBA" id="ARBA00022553"/>
    </source>
</evidence>
<dbReference type="InterPro" id="IPR027881">
    <property type="entry name" value="SOGA_CC"/>
</dbReference>
<feature type="compositionally biased region" description="Polar residues" evidence="6">
    <location>
        <begin position="2161"/>
        <end position="2175"/>
    </location>
</feature>
<evidence type="ECO:0000256" key="5">
    <source>
        <dbReference type="SAM" id="Coils"/>
    </source>
</evidence>
<feature type="region of interest" description="Disordered" evidence="6">
    <location>
        <begin position="2313"/>
        <end position="2351"/>
    </location>
</feature>
<sequence>MDLFTSTPARTDGKFENVRVSHNGEDGCALMSDENEEDPNDHYDLDLDRRSLEADFAATFQSRSVDSSLYTTYNDLSAFLNESFDEVPITDSERVDIPVGSPTSSDPLTPHTEPSRAGFDVASLDLLKSKTVNRSLESILCELEQTLKHSDKPHSSLPDDCFQSAPLQLSRSLDSLRNCLTEADDDLNEVRIPCADVNKLKCSGLNGDISVRKDDTFRDQEQTVRTSYKDSSLTDGSIGDNSGRFENNGITPAFGADRSMTNHASIHYSSQTHSSEYCHQSDNTNNTSIFAGVCAESTSRADATGNNTEEQLDENKALPKISETLESISPYLACESISRDADTTKMETDSKENQKGGVEQATKATESDLMTVIDALRREAASWEEKYQELKQRKGSQSDDTKDYLEQLKTRDASQVVADLQTRLRDAESSLVDAREEIDELREEIDDLKLELEEAADRVREGDLEEYRDLKHDLDQVTKECRILQYRLRKSDRKLEQVEQEKSELEAKLRIVLETPVSLPQSSGDASATEANQSGSEKASASSNAGTSDEEDKAMEKEIANLKQQLKVAKDVSVRLHQELELIEEKRARTEEDNQLLRNRLLDSESARKDLKRDLEKTKLELHRTEVEFLRRKISKSEAAESSEKIKEKVQVLRSSTSSEDDATAEYDIAALLNDLQESTDRERDLQSQLQLVEEESEVLRKSLADVEQEKETIDFELERYKMRFGTLDDPKRAEKEKGVTSEKEAELRLQLMVIEQEATVMRRKLIEQEVKNEELEGALARLSERLPDEDEGDKFPTRQTPIGEESDSSGTEIDGAVDRDIRTLRQQIESLEQENGTLRMKLSSFEESENFIRSCVDKISKTAHESSGTKLTTFDLENVIDSLKRRLVETEYRNKCYELEIQTLKRLNEVACMPRDNPAKPAGRPKSVESKIRGQLALMHNEADTMRRKVIALEMANERLQEELDQKSSENGTSSGERLGVLQDKIVQLEEELGDLLTILRSKEISETQQNQEILQLRDNLDKLKLEADSREQEFKRKYSETEYKKEVLEQQLKIVKERAESMQGHLKRLCAGSSEGRAGEGSVSDDVFVDKEGKSTESQNVEAEKIFNDRITALEQELAEERLRVATLQREAVERTLTQTCQQLMSPSGDEGEKELLSFELDETRFEIEDLKDEMTKSQESLKRQVENLTDMNEELKVSNDLLAQERARLQDQLVVLEKERVRSEVRGKEERSNMEKSLNEFRRHSEREQSELKRALQDLQSEVDRLSAEKETLQAKEKELTINVENLSKLFEEAEAAGEESITKLKATELLLEKQTEQLDERVAKEVSLKMTEIDSIVKQKDKDLQSKTVEVQKLKSNNEKLQKEVETLKATQVKEKEKEMTRTTNAKSSWASEKSKLQADVTSLQKKLTMKEDAWKAERTKFLKEVSDLRQKIKDNEMSSSKKTAEVESRLEAATELVESFKAGETRFMEERKRLLKQIEDKDREMKKLRADLSKISEDQTKVDDSKKDFEKRLQRQEKVWKNEMSVYRFKLEAETRYFTEELGRLQKRLESETTDYSSLKGQMALKEEECQRLKIMLEASQKECKDCKIEQEKDALTAKRTRQILEDVQREKRELNLQLASQRSRCEMLQRGIASDKAAWQVAHTELQTRIGRLEQQTKLKKVKLEELQARLQAAWDQERAENMRLLTEANQRILQLESQVQEAEEKRQLDATTVREGYKREQKTWEDDTAKLVVRVRERDSEIQSLRERDRKYGQIDERFQRERDLWRRERASLIARLQESLETRKEDLQQLDEFINELNALKESPDIVASTCSPIRAKSTPPLTSKTRKEVGLSWPLKKQPSESHIPAPDKTDHDDAFQKVMDQLAFVQDDLSNYKRKVRHTFAAKLKRSASECDVPYTTTRHSWLEKSKSIEGSPVHKRITTSNIQLSEGVPLGAKRTDLSKPVLEKTVSKTSTVRHESTNSPSKDHSSPSSRTFQKSSSVTVKTVKTVTLQPLQQTSSETRTKEDETKKDGSSDKVKIDSNISETDDSKSIQEPSTIKGDPNLRESSVLKLDVTRRDASKPSTIESSDGICEKSGAKSPVTPLEVRSGRFDAKSFLRETERKPSPDLKSLSPARKEIQKRFEEMEKSLVTSTKKLFEPETKTATPSDGRGSQPGSSTGTASPVISDNDSDRDRHTDTDVITRRPRIQSESPKSGTETIPKRSSEPSGSDRISRGVERNRSWSPRPNESTTPKTSPGKSPSTQSQRYPSAPPGFLLPKQIKTPPSSNGPPASAGATAPAPPKPKPYNVPIAPSELAAFNEGPMKVLPGQLSKTKGAIQSRLKKHDSQGSNSPESPPTSPQRALNTIIAEDRAKRISPRSARANFFAEIPSTTVANKSTAPPTNGNNNYVTKTKDSNANAPSTETGTKDDESSPKPQNVNKLGPPARSSPWSTNPGAPISKPSGTKGKSENVVRKGSGGPLTGVSAAIKSSKPR</sequence>
<feature type="region of interest" description="Disordered" evidence="6">
    <location>
        <begin position="518"/>
        <end position="554"/>
    </location>
</feature>
<feature type="region of interest" description="Disordered" evidence="6">
    <location>
        <begin position="94"/>
        <end position="116"/>
    </location>
</feature>
<feature type="compositionally biased region" description="Basic and acidic residues" evidence="6">
    <location>
        <begin position="2122"/>
        <end position="2135"/>
    </location>
</feature>
<feature type="compositionally biased region" description="Polar residues" evidence="6">
    <location>
        <begin position="223"/>
        <end position="235"/>
    </location>
</feature>
<feature type="region of interest" description="Disordered" evidence="6">
    <location>
        <begin position="222"/>
        <end position="246"/>
    </location>
</feature>
<keyword evidence="2" id="KW-0597">Phosphoprotein</keyword>
<feature type="region of interest" description="Disordered" evidence="6">
    <location>
        <begin position="2373"/>
        <end position="2481"/>
    </location>
</feature>
<evidence type="ECO:0000313" key="9">
    <source>
        <dbReference type="Proteomes" id="UP001152320"/>
    </source>
</evidence>
<feature type="region of interest" description="Disordered" evidence="6">
    <location>
        <begin position="784"/>
        <end position="816"/>
    </location>
</feature>
<feature type="coiled-coil region" evidence="5">
    <location>
        <begin position="373"/>
        <end position="515"/>
    </location>
</feature>
<dbReference type="EMBL" id="JAIZAY010000022">
    <property type="protein sequence ID" value="KAJ8020871.1"/>
    <property type="molecule type" value="Genomic_DNA"/>
</dbReference>
<dbReference type="PANTHER" id="PTHR15742:SF5">
    <property type="entry name" value="GIRDIN"/>
    <property type="match status" value="1"/>
</dbReference>
<reference evidence="8" key="1">
    <citation type="submission" date="2021-10" db="EMBL/GenBank/DDBJ databases">
        <title>Tropical sea cucumber genome reveals ecological adaptation and Cuvierian tubules defense mechanism.</title>
        <authorList>
            <person name="Chen T."/>
        </authorList>
    </citation>
    <scope>NUCLEOTIDE SEQUENCE</scope>
    <source>
        <strain evidence="8">Nanhai2018</strain>
        <tissue evidence="8">Muscle</tissue>
    </source>
</reference>
<feature type="compositionally biased region" description="Polar residues" evidence="6">
    <location>
        <begin position="1386"/>
        <end position="1396"/>
    </location>
</feature>
<feature type="compositionally biased region" description="Basic and acidic residues" evidence="6">
    <location>
        <begin position="2009"/>
        <end position="2027"/>
    </location>
</feature>
<feature type="coiled-coil region" evidence="5">
    <location>
        <begin position="944"/>
        <end position="971"/>
    </location>
</feature>
<evidence type="ECO:0000256" key="4">
    <source>
        <dbReference type="ARBA" id="ARBA00023136"/>
    </source>
</evidence>
<feature type="compositionally biased region" description="Basic and acidic residues" evidence="6">
    <location>
        <begin position="1946"/>
        <end position="1976"/>
    </location>
</feature>
<organism evidence="8 9">
    <name type="scientific">Holothuria leucospilota</name>
    <name type="common">Black long sea cucumber</name>
    <name type="synonym">Mertensiothuria leucospilota</name>
    <dbReference type="NCBI Taxonomy" id="206669"/>
    <lineage>
        <taxon>Eukaryota</taxon>
        <taxon>Metazoa</taxon>
        <taxon>Echinodermata</taxon>
        <taxon>Eleutherozoa</taxon>
        <taxon>Echinozoa</taxon>
        <taxon>Holothuroidea</taxon>
        <taxon>Aspidochirotacea</taxon>
        <taxon>Aspidochirotida</taxon>
        <taxon>Holothuriidae</taxon>
        <taxon>Holothuria</taxon>
    </lineage>
</organism>
<feature type="coiled-coil region" evidence="5">
    <location>
        <begin position="1008"/>
        <end position="1067"/>
    </location>
</feature>
<feature type="compositionally biased region" description="Basic and acidic residues" evidence="6">
    <location>
        <begin position="2177"/>
        <end position="2190"/>
    </location>
</feature>
<dbReference type="GO" id="GO:0005615">
    <property type="term" value="C:extracellular space"/>
    <property type="evidence" value="ECO:0007669"/>
    <property type="project" value="InterPro"/>
</dbReference>
<dbReference type="PANTHER" id="PTHR15742">
    <property type="entry name" value="GIRDIN"/>
    <property type="match status" value="1"/>
</dbReference>
<protein>
    <submittedName>
        <fullName evidence="8">Protein SOGA3</fullName>
    </submittedName>
</protein>
<gene>
    <name evidence="8" type="ORF">HOLleu_40577</name>
</gene>
<dbReference type="GO" id="GO:0010506">
    <property type="term" value="P:regulation of autophagy"/>
    <property type="evidence" value="ECO:0007669"/>
    <property type="project" value="InterPro"/>
</dbReference>
<feature type="compositionally biased region" description="Polar residues" evidence="6">
    <location>
        <begin position="518"/>
        <end position="547"/>
    </location>
</feature>
<evidence type="ECO:0000256" key="1">
    <source>
        <dbReference type="ARBA" id="ARBA00004370"/>
    </source>
</evidence>
<evidence type="ECO:0000256" key="3">
    <source>
        <dbReference type="ARBA" id="ARBA00023054"/>
    </source>
</evidence>
<feature type="region of interest" description="Disordered" evidence="6">
    <location>
        <begin position="1228"/>
        <end position="1250"/>
    </location>
</feature>
<feature type="coiled-coil region" evidence="5">
    <location>
        <begin position="1568"/>
        <end position="1630"/>
    </location>
</feature>
<feature type="coiled-coil region" evidence="5">
    <location>
        <begin position="1656"/>
        <end position="1712"/>
    </location>
</feature>
<keyword evidence="4" id="KW-0472">Membrane</keyword>
<feature type="compositionally biased region" description="Polar residues" evidence="6">
    <location>
        <begin position="2229"/>
        <end position="2255"/>
    </location>
</feature>
<keyword evidence="9" id="KW-1185">Reference proteome</keyword>
<feature type="compositionally biased region" description="Polar residues" evidence="6">
    <location>
        <begin position="1999"/>
        <end position="2008"/>
    </location>
</feature>
<feature type="region of interest" description="Disordered" evidence="6">
    <location>
        <begin position="1380"/>
        <end position="1399"/>
    </location>
</feature>
<name>A0A9Q1BAL5_HOLLE</name>
<accession>A0A9Q1BAL5</accession>
<feature type="compositionally biased region" description="Polar residues" evidence="6">
    <location>
        <begin position="2196"/>
        <end position="2205"/>
    </location>
</feature>
<feature type="coiled-coil region" evidence="5">
    <location>
        <begin position="822"/>
        <end position="849"/>
    </location>
</feature>
<feature type="coiled-coil region" evidence="5">
    <location>
        <begin position="669"/>
        <end position="724"/>
    </location>
</feature>
<feature type="region of interest" description="Disordered" evidence="6">
    <location>
        <begin position="1946"/>
        <end position="2298"/>
    </location>
</feature>
<evidence type="ECO:0000259" key="7">
    <source>
        <dbReference type="Pfam" id="PF11365"/>
    </source>
</evidence>
<dbReference type="GO" id="GO:0016020">
    <property type="term" value="C:membrane"/>
    <property type="evidence" value="ECO:0007669"/>
    <property type="project" value="UniProtKB-SubCell"/>
</dbReference>
<dbReference type="Pfam" id="PF11365">
    <property type="entry name" value="SOGA"/>
    <property type="match status" value="1"/>
</dbReference>